<feature type="chain" id="PRO_5047148370" evidence="1">
    <location>
        <begin position="20"/>
        <end position="100"/>
    </location>
</feature>
<evidence type="ECO:0000313" key="2">
    <source>
        <dbReference type="EMBL" id="MFD2260070.1"/>
    </source>
</evidence>
<dbReference type="EMBL" id="JBHUIR010000034">
    <property type="protein sequence ID" value="MFD2260070.1"/>
    <property type="molecule type" value="Genomic_DNA"/>
</dbReference>
<evidence type="ECO:0000256" key="1">
    <source>
        <dbReference type="SAM" id="SignalP"/>
    </source>
</evidence>
<dbReference type="InterPro" id="IPR009642">
    <property type="entry name" value="DUF1236"/>
</dbReference>
<proteinExistence type="predicted"/>
<protein>
    <submittedName>
        <fullName evidence="2">DUF1236 domain-containing protein</fullName>
    </submittedName>
</protein>
<comment type="caution">
    <text evidence="2">The sequence shown here is derived from an EMBL/GenBank/DDBJ whole genome shotgun (WGS) entry which is preliminary data.</text>
</comment>
<keyword evidence="1" id="KW-0732">Signal</keyword>
<name>A0ABW5DHT9_9HYPH</name>
<sequence>MRRILLTAAAAAFAGTAMAQTVVITPEQETVIREYVVTHQPQPVEMPPELTLEVGTPLPEAIELQPLDAPDLGVQYRYFVVDGRTVLVEPQTREIVYILE</sequence>
<keyword evidence="3" id="KW-1185">Reference proteome</keyword>
<dbReference type="Pfam" id="PF06823">
    <property type="entry name" value="DUF1236"/>
    <property type="match status" value="1"/>
</dbReference>
<evidence type="ECO:0000313" key="3">
    <source>
        <dbReference type="Proteomes" id="UP001597373"/>
    </source>
</evidence>
<dbReference type="Proteomes" id="UP001597373">
    <property type="component" value="Unassembled WGS sequence"/>
</dbReference>
<dbReference type="RefSeq" id="WP_165278738.1">
    <property type="nucleotide sequence ID" value="NZ_BAABGS010000075.1"/>
</dbReference>
<gene>
    <name evidence="2" type="ORF">ACFSMZ_09860</name>
</gene>
<feature type="signal peptide" evidence="1">
    <location>
        <begin position="1"/>
        <end position="19"/>
    </location>
</feature>
<organism evidence="2 3">
    <name type="scientific">Chelativorans composti</name>
    <dbReference type="NCBI Taxonomy" id="768533"/>
    <lineage>
        <taxon>Bacteria</taxon>
        <taxon>Pseudomonadati</taxon>
        <taxon>Pseudomonadota</taxon>
        <taxon>Alphaproteobacteria</taxon>
        <taxon>Hyphomicrobiales</taxon>
        <taxon>Phyllobacteriaceae</taxon>
        <taxon>Chelativorans</taxon>
    </lineage>
</organism>
<accession>A0ABW5DHT9</accession>
<reference evidence="3" key="1">
    <citation type="journal article" date="2019" name="Int. J. Syst. Evol. Microbiol.">
        <title>The Global Catalogue of Microorganisms (GCM) 10K type strain sequencing project: providing services to taxonomists for standard genome sequencing and annotation.</title>
        <authorList>
            <consortium name="The Broad Institute Genomics Platform"/>
            <consortium name="The Broad Institute Genome Sequencing Center for Infectious Disease"/>
            <person name="Wu L."/>
            <person name="Ma J."/>
        </authorList>
    </citation>
    <scope>NUCLEOTIDE SEQUENCE [LARGE SCALE GENOMIC DNA]</scope>
    <source>
        <strain evidence="3">KCTC 23707</strain>
    </source>
</reference>